<dbReference type="PANTHER" id="PTHR11324">
    <property type="entry name" value="IL16-RELATED"/>
    <property type="match status" value="1"/>
</dbReference>
<dbReference type="PROSITE" id="PS50106">
    <property type="entry name" value="PDZ"/>
    <property type="match status" value="1"/>
</dbReference>
<feature type="domain" description="PDZ" evidence="2">
    <location>
        <begin position="591"/>
        <end position="665"/>
    </location>
</feature>
<feature type="compositionally biased region" description="Polar residues" evidence="1">
    <location>
        <begin position="1"/>
        <end position="16"/>
    </location>
</feature>
<name>A0A9N9RJI9_9DIPT</name>
<gene>
    <name evidence="3" type="ORF">CHIRRI_LOCUS786</name>
</gene>
<feature type="compositionally biased region" description="Basic and acidic residues" evidence="1">
    <location>
        <begin position="273"/>
        <end position="288"/>
    </location>
</feature>
<dbReference type="AlphaFoldDB" id="A0A9N9RJI9"/>
<sequence>MENRRFNGTHQFSSSKSKMRWLQKSSEEPAELIGLSPLKAEDTLSISNRSINLIEQKQDINYETNQSSRKSRKDFSSFRTLTWSKKFAKSTENCYSIQEGRVIDRSRIGQCDDSPVLLKNKNLIRSSSPSNQSISSIKTISTSTPTYFTTLRRLHRHKLANVLDFDKEVWRNNHNISNKNCGDNDDNLSHHKSISSILDEDACHNNKSELSRTYCGAYSVPYREKRNPLIHTRLSCYKPIISEQQFDIQSLKNFKSVDDFLSMDMNNAQSSTDEDHRQNDDETKINEKGEIYLNQKHKRKGLSSKFRTMSDKTQKLFSKLYSNSNLKSSVAESSSDITTESISRKFFNSRRSLSYGTLTQVKEFDSKKVETEDGDSGILINESGASSMTDENSEPNKKVDQDQSIKLPPERKYVQRIEIKYDHENTAEEKNEPKICSSSFNKHNHHIASCTDLSLTSTPVIEKRQKKNRSIDSGLNDAANDSSTKRNSVSEIVALLERNDNNTKFNTLSHPRRSKGTTLVINQEEDSFDASNALNMCDDDKLKLKTAQSKEKIDDNGNDKHSTPNVKKIPCTNFCTLPRKAKTSPHCTFHTVIFEKGPGKKALGFTIVGGADSPRGALGIFIKSIMVKGQAIESGLLKAGDEVLAVNGHVCHDLTHQDAIKLFKSVKSGEIVLNICRRKGSITIT</sequence>
<dbReference type="Pfam" id="PF00595">
    <property type="entry name" value="PDZ"/>
    <property type="match status" value="1"/>
</dbReference>
<organism evidence="3 4">
    <name type="scientific">Chironomus riparius</name>
    <dbReference type="NCBI Taxonomy" id="315576"/>
    <lineage>
        <taxon>Eukaryota</taxon>
        <taxon>Metazoa</taxon>
        <taxon>Ecdysozoa</taxon>
        <taxon>Arthropoda</taxon>
        <taxon>Hexapoda</taxon>
        <taxon>Insecta</taxon>
        <taxon>Pterygota</taxon>
        <taxon>Neoptera</taxon>
        <taxon>Endopterygota</taxon>
        <taxon>Diptera</taxon>
        <taxon>Nematocera</taxon>
        <taxon>Chironomoidea</taxon>
        <taxon>Chironomidae</taxon>
        <taxon>Chironominae</taxon>
        <taxon>Chironomus</taxon>
    </lineage>
</organism>
<dbReference type="OrthoDB" id="6022711at2759"/>
<feature type="region of interest" description="Disordered" evidence="1">
    <location>
        <begin position="464"/>
        <end position="486"/>
    </location>
</feature>
<reference evidence="3" key="2">
    <citation type="submission" date="2022-10" db="EMBL/GenBank/DDBJ databases">
        <authorList>
            <consortium name="ENA_rothamsted_submissions"/>
            <consortium name="culmorum"/>
            <person name="King R."/>
        </authorList>
    </citation>
    <scope>NUCLEOTIDE SEQUENCE</scope>
</reference>
<feature type="region of interest" description="Disordered" evidence="1">
    <location>
        <begin position="1"/>
        <end position="20"/>
    </location>
</feature>
<dbReference type="Proteomes" id="UP001153620">
    <property type="component" value="Chromosome 1"/>
</dbReference>
<dbReference type="InterPro" id="IPR001478">
    <property type="entry name" value="PDZ"/>
</dbReference>
<feature type="region of interest" description="Disordered" evidence="1">
    <location>
        <begin position="266"/>
        <end position="288"/>
    </location>
</feature>
<accession>A0A9N9RJI9</accession>
<protein>
    <recommendedName>
        <fullName evidence="2">PDZ domain-containing protein</fullName>
    </recommendedName>
</protein>
<evidence type="ECO:0000259" key="2">
    <source>
        <dbReference type="PROSITE" id="PS50106"/>
    </source>
</evidence>
<feature type="compositionally biased region" description="Basic and acidic residues" evidence="1">
    <location>
        <begin position="394"/>
        <end position="406"/>
    </location>
</feature>
<keyword evidence="4" id="KW-1185">Reference proteome</keyword>
<evidence type="ECO:0000256" key="1">
    <source>
        <dbReference type="SAM" id="MobiDB-lite"/>
    </source>
</evidence>
<feature type="region of interest" description="Disordered" evidence="1">
    <location>
        <begin position="367"/>
        <end position="406"/>
    </location>
</feature>
<reference evidence="3" key="1">
    <citation type="submission" date="2022-01" db="EMBL/GenBank/DDBJ databases">
        <authorList>
            <person name="King R."/>
        </authorList>
    </citation>
    <scope>NUCLEOTIDE SEQUENCE</scope>
</reference>
<evidence type="ECO:0000313" key="4">
    <source>
        <dbReference type="Proteomes" id="UP001153620"/>
    </source>
</evidence>
<proteinExistence type="predicted"/>
<evidence type="ECO:0000313" key="3">
    <source>
        <dbReference type="EMBL" id="CAG9797799.1"/>
    </source>
</evidence>
<dbReference type="Gene3D" id="2.30.42.10">
    <property type="match status" value="1"/>
</dbReference>
<dbReference type="PANTHER" id="PTHR11324:SF16">
    <property type="entry name" value="PDZ DOMAIN-CONTAINING PROTEIN 2"/>
    <property type="match status" value="1"/>
</dbReference>
<dbReference type="InterPro" id="IPR036034">
    <property type="entry name" value="PDZ_sf"/>
</dbReference>
<dbReference type="EMBL" id="OU895877">
    <property type="protein sequence ID" value="CAG9797799.1"/>
    <property type="molecule type" value="Genomic_DNA"/>
</dbReference>
<dbReference type="SUPFAM" id="SSF50156">
    <property type="entry name" value="PDZ domain-like"/>
    <property type="match status" value="1"/>
</dbReference>
<dbReference type="SMART" id="SM00228">
    <property type="entry name" value="PDZ"/>
    <property type="match status" value="1"/>
</dbReference>